<accession>A0A2W4UQT9</accession>
<reference evidence="3 4" key="2">
    <citation type="submission" date="2018-06" db="EMBL/GenBank/DDBJ databases">
        <title>Metagenomic assembly of (sub)arctic Cyanobacteria and their associated microbiome from non-axenic cultures.</title>
        <authorList>
            <person name="Baurain D."/>
        </authorList>
    </citation>
    <scope>NUCLEOTIDE SEQUENCE [LARGE SCALE GENOMIC DNA]</scope>
    <source>
        <strain evidence="3">ULC129bin1</strain>
    </source>
</reference>
<feature type="compositionally biased region" description="Basic and acidic residues" evidence="1">
    <location>
        <begin position="76"/>
        <end position="92"/>
    </location>
</feature>
<feature type="transmembrane region" description="Helical" evidence="2">
    <location>
        <begin position="145"/>
        <end position="173"/>
    </location>
</feature>
<evidence type="ECO:0000256" key="1">
    <source>
        <dbReference type="SAM" id="MobiDB-lite"/>
    </source>
</evidence>
<comment type="caution">
    <text evidence="3">The sequence shown here is derived from an EMBL/GenBank/DDBJ whole genome shotgun (WGS) entry which is preliminary data.</text>
</comment>
<evidence type="ECO:0000313" key="3">
    <source>
        <dbReference type="EMBL" id="PZO23223.1"/>
    </source>
</evidence>
<protein>
    <submittedName>
        <fullName evidence="3">DUF3464 domain-containing protein</fullName>
    </submittedName>
</protein>
<keyword evidence="2" id="KW-1133">Transmembrane helix</keyword>
<name>A0A2W4UQT9_9CYAN</name>
<feature type="region of interest" description="Disordered" evidence="1">
    <location>
        <begin position="1"/>
        <end position="109"/>
    </location>
</feature>
<feature type="transmembrane region" description="Helical" evidence="2">
    <location>
        <begin position="119"/>
        <end position="139"/>
    </location>
</feature>
<reference evidence="4" key="1">
    <citation type="submission" date="2018-04" db="EMBL/GenBank/DDBJ databases">
        <authorList>
            <person name="Cornet L."/>
        </authorList>
    </citation>
    <scope>NUCLEOTIDE SEQUENCE [LARGE SCALE GENOMIC DNA]</scope>
</reference>
<dbReference type="PANTHER" id="PTHR34575:SF1">
    <property type="entry name" value="PROTEIN PAM68, CHLOROPLASTIC"/>
    <property type="match status" value="1"/>
</dbReference>
<evidence type="ECO:0000256" key="2">
    <source>
        <dbReference type="SAM" id="Phobius"/>
    </source>
</evidence>
<dbReference type="Pfam" id="PF11947">
    <property type="entry name" value="DUF3464"/>
    <property type="match status" value="1"/>
</dbReference>
<dbReference type="PANTHER" id="PTHR34575">
    <property type="entry name" value="PROTEIN PAM68, CHLOROPLASTIC"/>
    <property type="match status" value="1"/>
</dbReference>
<keyword evidence="2" id="KW-0812">Transmembrane</keyword>
<gene>
    <name evidence="3" type="ORF">DCF25_00950</name>
</gene>
<dbReference type="EMBL" id="QBMC01000003">
    <property type="protein sequence ID" value="PZO23223.1"/>
    <property type="molecule type" value="Genomic_DNA"/>
</dbReference>
<feature type="compositionally biased region" description="Basic and acidic residues" evidence="1">
    <location>
        <begin position="24"/>
        <end position="43"/>
    </location>
</feature>
<dbReference type="AlphaFoldDB" id="A0A2W4UQT9"/>
<proteinExistence type="predicted"/>
<evidence type="ECO:0000313" key="4">
    <source>
        <dbReference type="Proteomes" id="UP000249354"/>
    </source>
</evidence>
<dbReference type="InterPro" id="IPR021855">
    <property type="entry name" value="PAM68-like"/>
</dbReference>
<sequence length="209" mass="22946">MASDQRGSNKKSSGDRAGLPFEPKGSRQRSDKSEREQEDRNSKSSEAQPSEEKSQKSKSAKASKEKSAVSPQTQARVEEIRAMRQRRAEKTTQNKQRPKGGSADSEIPKDVSQRMLRRMAFFSGMPIALGVGVFFLSYYLQSREIVAFAPVAVLLVTMGCFGLGVLGLTYGVLSASWDEESGGLIGLKEFKLNFGRAVESWRDGKAAKS</sequence>
<organism evidence="3 4">
    <name type="scientific">Leptolyngbya foveolarum</name>
    <dbReference type="NCBI Taxonomy" id="47253"/>
    <lineage>
        <taxon>Bacteria</taxon>
        <taxon>Bacillati</taxon>
        <taxon>Cyanobacteriota</taxon>
        <taxon>Cyanophyceae</taxon>
        <taxon>Leptolyngbyales</taxon>
        <taxon>Leptolyngbyaceae</taxon>
        <taxon>Leptolyngbya group</taxon>
        <taxon>Leptolyngbya</taxon>
    </lineage>
</organism>
<dbReference type="Proteomes" id="UP000249354">
    <property type="component" value="Unassembled WGS sequence"/>
</dbReference>
<keyword evidence="2" id="KW-0472">Membrane</keyword>